<reference evidence="1 2" key="1">
    <citation type="submission" date="2016-01" db="EMBL/GenBank/DDBJ databases">
        <title>Characterization of the Clostridium difficile lineages that are prevalent in Hong Kong and China.</title>
        <authorList>
            <person name="Kwok J.S.-L."/>
            <person name="Lam W.-Y."/>
            <person name="Ip M."/>
            <person name="Chan T.-F."/>
            <person name="Hawkey P.M."/>
            <person name="Tsui S.K.-W."/>
        </authorList>
    </citation>
    <scope>NUCLEOTIDE SEQUENCE [LARGE SCALE GENOMIC DNA]</scope>
    <source>
        <strain evidence="1 2">300064</strain>
    </source>
</reference>
<organism evidence="1 2">
    <name type="scientific">Clostridium butyricum</name>
    <dbReference type="NCBI Taxonomy" id="1492"/>
    <lineage>
        <taxon>Bacteria</taxon>
        <taxon>Bacillati</taxon>
        <taxon>Bacillota</taxon>
        <taxon>Clostridia</taxon>
        <taxon>Eubacteriales</taxon>
        <taxon>Clostridiaceae</taxon>
        <taxon>Clostridium</taxon>
    </lineage>
</organism>
<dbReference type="Proteomes" id="UP000238081">
    <property type="component" value="Unassembled WGS sequence"/>
</dbReference>
<dbReference type="RefSeq" id="WP_043661727.1">
    <property type="nucleotide sequence ID" value="NZ_JSEG01000001.1"/>
</dbReference>
<dbReference type="AlphaFoldDB" id="A0A2S7FG02"/>
<comment type="caution">
    <text evidence="1">The sequence shown here is derived from an EMBL/GenBank/DDBJ whole genome shotgun (WGS) entry which is preliminary data.</text>
</comment>
<gene>
    <name evidence="1" type="ORF">AWN73_00720</name>
</gene>
<dbReference type="EMBL" id="LRDH01000001">
    <property type="protein sequence ID" value="PPV17962.1"/>
    <property type="molecule type" value="Genomic_DNA"/>
</dbReference>
<dbReference type="PROSITE" id="PS51257">
    <property type="entry name" value="PROKAR_LIPOPROTEIN"/>
    <property type="match status" value="1"/>
</dbReference>
<evidence type="ECO:0000313" key="2">
    <source>
        <dbReference type="Proteomes" id="UP000238081"/>
    </source>
</evidence>
<sequence>MDIIKKYLIIIILMFVCSSIGCSNSNSNIKEYLSRDNKIDSKAKDVMPSLESLPEYEDIKYVSTHRSMVLFESDSIALIVNYDDDTYENEKSKLDDDYVFLKKEVKSKFDETKYYIAENEFSINSYKFRVIDDTQSSNIEYPKSFGIIGTSDEKNSVAYLYFYDFDLDYIGKEDKDSSMANFVKEYFKYDF</sequence>
<protein>
    <recommendedName>
        <fullName evidence="3">Lipoprotein</fullName>
    </recommendedName>
</protein>
<evidence type="ECO:0008006" key="3">
    <source>
        <dbReference type="Google" id="ProtNLM"/>
    </source>
</evidence>
<accession>A0A2S7FG02</accession>
<name>A0A2S7FG02_CLOBU</name>
<evidence type="ECO:0000313" key="1">
    <source>
        <dbReference type="EMBL" id="PPV17962.1"/>
    </source>
</evidence>
<proteinExistence type="predicted"/>